<dbReference type="Proteomes" id="UP001257909">
    <property type="component" value="Unassembled WGS sequence"/>
</dbReference>
<dbReference type="CDD" id="cd07129">
    <property type="entry name" value="ALDH_KGSADH"/>
    <property type="match status" value="1"/>
</dbReference>
<keyword evidence="1 3" id="KW-0560">Oxidoreductase</keyword>
<dbReference type="Gene3D" id="3.40.309.10">
    <property type="entry name" value="Aldehyde Dehydrogenase, Chain A, domain 2"/>
    <property type="match status" value="1"/>
</dbReference>
<dbReference type="InterPro" id="IPR016162">
    <property type="entry name" value="Ald_DH_N"/>
</dbReference>
<dbReference type="Pfam" id="PF00171">
    <property type="entry name" value="Aldedh"/>
    <property type="match status" value="1"/>
</dbReference>
<accession>A0ABU1VWV4</accession>
<evidence type="ECO:0000259" key="2">
    <source>
        <dbReference type="Pfam" id="PF00171"/>
    </source>
</evidence>
<evidence type="ECO:0000313" key="3">
    <source>
        <dbReference type="EMBL" id="MDR7120214.1"/>
    </source>
</evidence>
<dbReference type="InterPro" id="IPR015590">
    <property type="entry name" value="Aldehyde_DH_dom"/>
</dbReference>
<dbReference type="InterPro" id="IPR016161">
    <property type="entry name" value="Ald_DH/histidinol_DH"/>
</dbReference>
<dbReference type="PANTHER" id="PTHR43353">
    <property type="entry name" value="SUCCINATE-SEMIALDEHYDE DEHYDROGENASE, MITOCHONDRIAL"/>
    <property type="match status" value="1"/>
</dbReference>
<dbReference type="EC" id="1.2.1.4" evidence="3"/>
<gene>
    <name evidence="3" type="ORF">J2W69_001143</name>
</gene>
<evidence type="ECO:0000256" key="1">
    <source>
        <dbReference type="ARBA" id="ARBA00023002"/>
    </source>
</evidence>
<dbReference type="PANTHER" id="PTHR43353:SF3">
    <property type="entry name" value="ALDEHYDE DEHYDROGENASE-RELATED"/>
    <property type="match status" value="1"/>
</dbReference>
<dbReference type="SUPFAM" id="SSF53720">
    <property type="entry name" value="ALDH-like"/>
    <property type="match status" value="1"/>
</dbReference>
<evidence type="ECO:0000313" key="4">
    <source>
        <dbReference type="Proteomes" id="UP001257909"/>
    </source>
</evidence>
<dbReference type="RefSeq" id="WP_310275463.1">
    <property type="nucleotide sequence ID" value="NZ_JAVDWR010000002.1"/>
</dbReference>
<name>A0ABU1VWV4_9GAMM</name>
<sequence>MISGQQYIAGHWCGQTEEGIQSFDPAKSRALAYSFAEASAEQLHQVTSAAGMAFEQYRQLPAQQRADFLQRIAAELKACADELIPVVMAETALSRSRVEAELQRSCFQLSFLAAELVKLAPINDAALPERQPVAKAALQLRQVPLGPVLVFAASNFPLAFSVAGGDSAAALAAGCSVIVKAHSAHPATSELVARAIARAAEFCAMPAGVFNLIQARNYQSAEQLLLDPKIKAVAFTGSQQVGLHFARLLQQRAEPVPFYAELGSLNPVFVLPGYLDQQPERLAEMLVHSVSQSQGQLCTKPGLVLLPQGPALQKFLQKLRELVSAQQAGPLLSAKIAAGYSKTAEQFRQMAGVELLAEGVGEELGCDRRLRVFLTDSPVVVSQPSLMEEIFGPATVLVVCQDVTQMQMLATLFAGQLTSSFFAEPDELKQHKALIRQMELKAGRLIANMMPTGVEVSAAMQHGGPFPAATDSRVSAVGGNSLQRFLRPVCYQNMPDLD</sequence>
<dbReference type="Gene3D" id="3.40.605.10">
    <property type="entry name" value="Aldehyde Dehydrogenase, Chain A, domain 1"/>
    <property type="match status" value="1"/>
</dbReference>
<organism evidence="3 4">
    <name type="scientific">Rheinheimera soli</name>
    <dbReference type="NCBI Taxonomy" id="443616"/>
    <lineage>
        <taxon>Bacteria</taxon>
        <taxon>Pseudomonadati</taxon>
        <taxon>Pseudomonadota</taxon>
        <taxon>Gammaproteobacteria</taxon>
        <taxon>Chromatiales</taxon>
        <taxon>Chromatiaceae</taxon>
        <taxon>Rheinheimera</taxon>
    </lineage>
</organism>
<keyword evidence="4" id="KW-1185">Reference proteome</keyword>
<dbReference type="EMBL" id="JAVDWR010000002">
    <property type="protein sequence ID" value="MDR7120214.1"/>
    <property type="molecule type" value="Genomic_DNA"/>
</dbReference>
<protein>
    <submittedName>
        <fullName evidence="3">NADP-dependent aldehyde dehydrogenase</fullName>
        <ecNumber evidence="3">1.2.1.4</ecNumber>
    </submittedName>
</protein>
<dbReference type="InterPro" id="IPR050740">
    <property type="entry name" value="Aldehyde_DH_Superfamily"/>
</dbReference>
<reference evidence="3 4" key="1">
    <citation type="submission" date="2023-07" db="EMBL/GenBank/DDBJ databases">
        <title>Sorghum-associated microbial communities from plants grown in Nebraska, USA.</title>
        <authorList>
            <person name="Schachtman D."/>
        </authorList>
    </citation>
    <scope>NUCLEOTIDE SEQUENCE [LARGE SCALE GENOMIC DNA]</scope>
    <source>
        <strain evidence="3 4">4138</strain>
    </source>
</reference>
<proteinExistence type="predicted"/>
<dbReference type="InterPro" id="IPR016163">
    <property type="entry name" value="Ald_DH_C"/>
</dbReference>
<dbReference type="InterPro" id="IPR044151">
    <property type="entry name" value="ALDH_KGSADH"/>
</dbReference>
<feature type="domain" description="Aldehyde dehydrogenase" evidence="2">
    <location>
        <begin position="15"/>
        <end position="464"/>
    </location>
</feature>
<comment type="caution">
    <text evidence="3">The sequence shown here is derived from an EMBL/GenBank/DDBJ whole genome shotgun (WGS) entry which is preliminary data.</text>
</comment>
<dbReference type="GO" id="GO:0033721">
    <property type="term" value="F:aldehyde dehydrogenase (NADP+) activity"/>
    <property type="evidence" value="ECO:0007669"/>
    <property type="project" value="UniProtKB-EC"/>
</dbReference>